<keyword evidence="2" id="KW-1185">Reference proteome</keyword>
<dbReference type="EMBL" id="KQ976719">
    <property type="protein sequence ID" value="KYM76759.1"/>
    <property type="molecule type" value="Genomic_DNA"/>
</dbReference>
<sequence>MVQTVDWCDEDNIMQYAMRYSRRIKFLWRECSLPSSTVDSF</sequence>
<evidence type="ECO:0000313" key="1">
    <source>
        <dbReference type="EMBL" id="KYM76759.1"/>
    </source>
</evidence>
<protein>
    <submittedName>
        <fullName evidence="1">Uncharacterized protein</fullName>
    </submittedName>
</protein>
<accession>A0A151HZG5</accession>
<gene>
    <name evidence="1" type="ORF">ALC53_12855</name>
</gene>
<name>A0A151HZG5_9HYME</name>
<evidence type="ECO:0000313" key="2">
    <source>
        <dbReference type="Proteomes" id="UP000078540"/>
    </source>
</evidence>
<reference evidence="1 2" key="1">
    <citation type="submission" date="2015-09" db="EMBL/GenBank/DDBJ databases">
        <title>Atta colombica WGS genome.</title>
        <authorList>
            <person name="Nygaard S."/>
            <person name="Hu H."/>
            <person name="Boomsma J."/>
            <person name="Zhang G."/>
        </authorList>
    </citation>
    <scope>NUCLEOTIDE SEQUENCE [LARGE SCALE GENOMIC DNA]</scope>
    <source>
        <strain evidence="1">Treedump-2</strain>
        <tissue evidence="1">Whole body</tissue>
    </source>
</reference>
<proteinExistence type="predicted"/>
<organism evidence="1 2">
    <name type="scientific">Atta colombica</name>
    <dbReference type="NCBI Taxonomy" id="520822"/>
    <lineage>
        <taxon>Eukaryota</taxon>
        <taxon>Metazoa</taxon>
        <taxon>Ecdysozoa</taxon>
        <taxon>Arthropoda</taxon>
        <taxon>Hexapoda</taxon>
        <taxon>Insecta</taxon>
        <taxon>Pterygota</taxon>
        <taxon>Neoptera</taxon>
        <taxon>Endopterygota</taxon>
        <taxon>Hymenoptera</taxon>
        <taxon>Apocrita</taxon>
        <taxon>Aculeata</taxon>
        <taxon>Formicoidea</taxon>
        <taxon>Formicidae</taxon>
        <taxon>Myrmicinae</taxon>
        <taxon>Atta</taxon>
    </lineage>
</organism>
<dbReference type="Proteomes" id="UP000078540">
    <property type="component" value="Unassembled WGS sequence"/>
</dbReference>
<dbReference type="AlphaFoldDB" id="A0A151HZG5"/>